<feature type="domain" description="DUF58" evidence="1">
    <location>
        <begin position="56"/>
        <end position="131"/>
    </location>
</feature>
<proteinExistence type="predicted"/>
<comment type="caution">
    <text evidence="2">The sequence shown here is derived from an EMBL/GenBank/DDBJ whole genome shotgun (WGS) entry which is preliminary data.</text>
</comment>
<sequence length="280" mass="32355">MEFPFFQHKRETPASLRQKAEELLAQALDESRETKGRFMSGENRLKRAGFEGDFRQYRPYNDSDRPQDIDWKRSARSDDILVREREKNQQRLLDLYIQNHGGMHFSSSPKLSTKYEISSLLGLTLALWSARHHNPIRFGSAKTSIDDLADVMLAQKQKSSPQWTKDSITVLIGDYTGPMQDIEQELSSLNSNTVLFMQILDPAELELSYEGRHVFEDGHHKITVNQAESMRNDYKSALNAHIKDLKKYCRRRNSHYQLVRTDQNLASVLNKALAAIGEKR</sequence>
<evidence type="ECO:0000259" key="1">
    <source>
        <dbReference type="Pfam" id="PF01882"/>
    </source>
</evidence>
<dbReference type="Proteomes" id="UP000249739">
    <property type="component" value="Unassembled WGS sequence"/>
</dbReference>
<dbReference type="InterPro" id="IPR002881">
    <property type="entry name" value="DUF58"/>
</dbReference>
<dbReference type="Pfam" id="PF01882">
    <property type="entry name" value="DUF58"/>
    <property type="match status" value="1"/>
</dbReference>
<dbReference type="AlphaFoldDB" id="A0A2W5FQI3"/>
<dbReference type="PANTHER" id="PTHR33608">
    <property type="entry name" value="BLL2464 PROTEIN"/>
    <property type="match status" value="1"/>
</dbReference>
<reference evidence="2 3" key="1">
    <citation type="submission" date="2017-08" db="EMBL/GenBank/DDBJ databases">
        <title>Infants hospitalized years apart are colonized by the same room-sourced microbial strains.</title>
        <authorList>
            <person name="Brooks B."/>
            <person name="Olm M.R."/>
            <person name="Firek B.A."/>
            <person name="Baker R."/>
            <person name="Thomas B.C."/>
            <person name="Morowitz M.J."/>
            <person name="Banfield J.F."/>
        </authorList>
    </citation>
    <scope>NUCLEOTIDE SEQUENCE [LARGE SCALE GENOMIC DNA]</scope>
    <source>
        <strain evidence="2">S2_006_000_R2_64</strain>
    </source>
</reference>
<evidence type="ECO:0000313" key="3">
    <source>
        <dbReference type="Proteomes" id="UP000249739"/>
    </source>
</evidence>
<dbReference type="EMBL" id="QFOT01000038">
    <property type="protein sequence ID" value="PZP56077.1"/>
    <property type="molecule type" value="Genomic_DNA"/>
</dbReference>
<protein>
    <recommendedName>
        <fullName evidence="1">DUF58 domain-containing protein</fullName>
    </recommendedName>
</protein>
<name>A0A2W5FQI3_9BACT</name>
<accession>A0A2W5FQI3</accession>
<dbReference type="PANTHER" id="PTHR33608:SF6">
    <property type="entry name" value="BLL2464 PROTEIN"/>
    <property type="match status" value="1"/>
</dbReference>
<organism evidence="2 3">
    <name type="scientific">Micavibrio aeruginosavorus</name>
    <dbReference type="NCBI Taxonomy" id="349221"/>
    <lineage>
        <taxon>Bacteria</taxon>
        <taxon>Pseudomonadati</taxon>
        <taxon>Bdellovibrionota</taxon>
        <taxon>Bdellovibrionia</taxon>
        <taxon>Bdellovibrionales</taxon>
        <taxon>Pseudobdellovibrionaceae</taxon>
        <taxon>Micavibrio</taxon>
    </lineage>
</organism>
<evidence type="ECO:0000313" key="2">
    <source>
        <dbReference type="EMBL" id="PZP56077.1"/>
    </source>
</evidence>
<gene>
    <name evidence="2" type="ORF">DI586_04810</name>
</gene>